<evidence type="ECO:0000256" key="1">
    <source>
        <dbReference type="SAM" id="MobiDB-lite"/>
    </source>
</evidence>
<organism evidence="2 3">
    <name type="scientific">Zalerion maritima</name>
    <dbReference type="NCBI Taxonomy" id="339359"/>
    <lineage>
        <taxon>Eukaryota</taxon>
        <taxon>Fungi</taxon>
        <taxon>Dikarya</taxon>
        <taxon>Ascomycota</taxon>
        <taxon>Pezizomycotina</taxon>
        <taxon>Sordariomycetes</taxon>
        <taxon>Lulworthiomycetidae</taxon>
        <taxon>Lulworthiales</taxon>
        <taxon>Lulworthiaceae</taxon>
        <taxon>Zalerion</taxon>
    </lineage>
</organism>
<comment type="caution">
    <text evidence="2">The sequence shown here is derived from an EMBL/GenBank/DDBJ whole genome shotgun (WGS) entry which is preliminary data.</text>
</comment>
<feature type="region of interest" description="Disordered" evidence="1">
    <location>
        <begin position="1"/>
        <end position="33"/>
    </location>
</feature>
<reference evidence="2" key="1">
    <citation type="submission" date="2022-07" db="EMBL/GenBank/DDBJ databases">
        <title>Draft genome sequence of Zalerion maritima ATCC 34329, a (micro)plastics degrading marine fungus.</title>
        <authorList>
            <person name="Paco A."/>
            <person name="Goncalves M.F.M."/>
            <person name="Rocha-Santos T.A.P."/>
            <person name="Alves A."/>
        </authorList>
    </citation>
    <scope>NUCLEOTIDE SEQUENCE</scope>
    <source>
        <strain evidence="2">ATCC 34329</strain>
    </source>
</reference>
<feature type="region of interest" description="Disordered" evidence="1">
    <location>
        <begin position="123"/>
        <end position="146"/>
    </location>
</feature>
<accession>A0AAD5WU45</accession>
<feature type="region of interest" description="Disordered" evidence="1">
    <location>
        <begin position="209"/>
        <end position="229"/>
    </location>
</feature>
<dbReference type="Proteomes" id="UP001201980">
    <property type="component" value="Unassembled WGS sequence"/>
</dbReference>
<protein>
    <submittedName>
        <fullName evidence="2">Uncharacterized protein</fullName>
    </submittedName>
</protein>
<evidence type="ECO:0000313" key="3">
    <source>
        <dbReference type="Proteomes" id="UP001201980"/>
    </source>
</evidence>
<feature type="region of interest" description="Disordered" evidence="1">
    <location>
        <begin position="253"/>
        <end position="273"/>
    </location>
</feature>
<name>A0AAD5WU45_9PEZI</name>
<dbReference type="EMBL" id="JAKWBI020000093">
    <property type="protein sequence ID" value="KAJ2903027.1"/>
    <property type="molecule type" value="Genomic_DNA"/>
</dbReference>
<feature type="compositionally biased region" description="Polar residues" evidence="1">
    <location>
        <begin position="91"/>
        <end position="101"/>
    </location>
</feature>
<dbReference type="AlphaFoldDB" id="A0AAD5WU45"/>
<sequence length="305" mass="34338">MMFAVMPPSDIPQPFPELPSDHKSSSAYSSRTGNSITNSGSMFQFTPFKPCVSSPLASSPPIRSSPTRPLSPLSTNMQHHHQQGGGAWRGGTQSSPITSKFSFGGINNDANFSLGGNWTKENKFSKFASRPTRPNPVVQKREEKRETRRKLFLQNVRARGEEKKWERRGGDDGILKLDFLATKRNWEATKEHDPSVLNFEEFLRLQAEAEQQGEDQHRQQHYPTLSPVQEDDHNMDIEEEEILPDMDEEAELEQLISSFSQESQLPPTQESAGSAVYSTHKLAQCPDSDFGGAEYDDIFMEMDIS</sequence>
<proteinExistence type="predicted"/>
<feature type="compositionally biased region" description="Low complexity" evidence="1">
    <location>
        <begin position="59"/>
        <end position="75"/>
    </location>
</feature>
<evidence type="ECO:0000313" key="2">
    <source>
        <dbReference type="EMBL" id="KAJ2903027.1"/>
    </source>
</evidence>
<gene>
    <name evidence="2" type="ORF">MKZ38_010533</name>
</gene>
<feature type="compositionally biased region" description="Polar residues" evidence="1">
    <location>
        <begin position="255"/>
        <end position="272"/>
    </location>
</feature>
<keyword evidence="3" id="KW-1185">Reference proteome</keyword>
<feature type="region of interest" description="Disordered" evidence="1">
    <location>
        <begin position="54"/>
        <end position="102"/>
    </location>
</feature>